<keyword evidence="3" id="KW-1185">Reference proteome</keyword>
<accession>A0A8T0HMC0</accession>
<proteinExistence type="predicted"/>
<dbReference type="Proteomes" id="UP000822688">
    <property type="component" value="Chromosome V"/>
</dbReference>
<feature type="region of interest" description="Disordered" evidence="1">
    <location>
        <begin position="1"/>
        <end position="76"/>
    </location>
</feature>
<reference evidence="2" key="1">
    <citation type="submission" date="2020-06" db="EMBL/GenBank/DDBJ databases">
        <title>WGS assembly of Ceratodon purpureus strain R40.</title>
        <authorList>
            <person name="Carey S.B."/>
            <person name="Jenkins J."/>
            <person name="Shu S."/>
            <person name="Lovell J.T."/>
            <person name="Sreedasyam A."/>
            <person name="Maumus F."/>
            <person name="Tiley G.P."/>
            <person name="Fernandez-Pozo N."/>
            <person name="Barry K."/>
            <person name="Chen C."/>
            <person name="Wang M."/>
            <person name="Lipzen A."/>
            <person name="Daum C."/>
            <person name="Saski C.A."/>
            <person name="Payton A.C."/>
            <person name="Mcbreen J.C."/>
            <person name="Conrad R.E."/>
            <person name="Kollar L.M."/>
            <person name="Olsson S."/>
            <person name="Huttunen S."/>
            <person name="Landis J.B."/>
            <person name="Wickett N.J."/>
            <person name="Johnson M.G."/>
            <person name="Rensing S.A."/>
            <person name="Grimwood J."/>
            <person name="Schmutz J."/>
            <person name="Mcdaniel S.F."/>
        </authorList>
    </citation>
    <scope>NUCLEOTIDE SEQUENCE</scope>
    <source>
        <strain evidence="2">R40</strain>
    </source>
</reference>
<dbReference type="AlphaFoldDB" id="A0A8T0HMC0"/>
<comment type="caution">
    <text evidence="2">The sequence shown here is derived from an EMBL/GenBank/DDBJ whole genome shotgun (WGS) entry which is preliminary data.</text>
</comment>
<feature type="compositionally biased region" description="Acidic residues" evidence="1">
    <location>
        <begin position="23"/>
        <end position="35"/>
    </location>
</feature>
<evidence type="ECO:0000313" key="3">
    <source>
        <dbReference type="Proteomes" id="UP000822688"/>
    </source>
</evidence>
<dbReference type="EMBL" id="CM026426">
    <property type="protein sequence ID" value="KAG0571971.1"/>
    <property type="molecule type" value="Genomic_DNA"/>
</dbReference>
<feature type="compositionally biased region" description="Polar residues" evidence="1">
    <location>
        <begin position="39"/>
        <end position="55"/>
    </location>
</feature>
<sequence length="109" mass="12093">MPTSNEPAPIGLARSHENSPIDDLADDSQADDWEDTQCIPDTQRGNTPQTSTQGFGDSRHMQFAQPPPMYPVGNPFGFDSHHHPIGDGQMYGFRNFSQGLNLNARFFSQ</sequence>
<evidence type="ECO:0000313" key="2">
    <source>
        <dbReference type="EMBL" id="KAG0571971.1"/>
    </source>
</evidence>
<protein>
    <submittedName>
        <fullName evidence="2">Uncharacterized protein</fullName>
    </submittedName>
</protein>
<organism evidence="2 3">
    <name type="scientific">Ceratodon purpureus</name>
    <name type="common">Fire moss</name>
    <name type="synonym">Dicranum purpureum</name>
    <dbReference type="NCBI Taxonomy" id="3225"/>
    <lineage>
        <taxon>Eukaryota</taxon>
        <taxon>Viridiplantae</taxon>
        <taxon>Streptophyta</taxon>
        <taxon>Embryophyta</taxon>
        <taxon>Bryophyta</taxon>
        <taxon>Bryophytina</taxon>
        <taxon>Bryopsida</taxon>
        <taxon>Dicranidae</taxon>
        <taxon>Pseudoditrichales</taxon>
        <taxon>Ditrichaceae</taxon>
        <taxon>Ceratodon</taxon>
    </lineage>
</organism>
<gene>
    <name evidence="2" type="ORF">KC19_VG057700</name>
</gene>
<name>A0A8T0HMC0_CERPU</name>
<evidence type="ECO:0000256" key="1">
    <source>
        <dbReference type="SAM" id="MobiDB-lite"/>
    </source>
</evidence>